<dbReference type="EMBL" id="CAESAJ010000131">
    <property type="protein sequence ID" value="CAB4342143.1"/>
    <property type="molecule type" value="Genomic_DNA"/>
</dbReference>
<dbReference type="InterPro" id="IPR027417">
    <property type="entry name" value="P-loop_NTPase"/>
</dbReference>
<organism evidence="1">
    <name type="scientific">freshwater metagenome</name>
    <dbReference type="NCBI Taxonomy" id="449393"/>
    <lineage>
        <taxon>unclassified sequences</taxon>
        <taxon>metagenomes</taxon>
        <taxon>ecological metagenomes</taxon>
    </lineage>
</organism>
<gene>
    <name evidence="1" type="ORF">UFOPK3770_01054</name>
</gene>
<protein>
    <submittedName>
        <fullName evidence="1">Unannotated protein</fullName>
    </submittedName>
</protein>
<proteinExistence type="predicted"/>
<dbReference type="SUPFAM" id="SSF52540">
    <property type="entry name" value="P-loop containing nucleoside triphosphate hydrolases"/>
    <property type="match status" value="1"/>
</dbReference>
<dbReference type="AlphaFoldDB" id="A0A6J5ZRG3"/>
<evidence type="ECO:0000313" key="1">
    <source>
        <dbReference type="EMBL" id="CAB4342143.1"/>
    </source>
</evidence>
<accession>A0A6J5ZRG3</accession>
<dbReference type="Gene3D" id="3.40.50.300">
    <property type="entry name" value="P-loop containing nucleotide triphosphate hydrolases"/>
    <property type="match status" value="1"/>
</dbReference>
<dbReference type="Pfam" id="PF13238">
    <property type="entry name" value="AAA_18"/>
    <property type="match status" value="1"/>
</dbReference>
<sequence length="186" mass="20739">MNPEFDQVVDFCLSSTITCGVTRLITIDGPAGSGKTTLAGNLMATFEHQGISIAALHMDDIYDGWDQDLHHDLAHKIQAWIITPLVNKLPARFLKFDWLKNSYSSWEELPASDVLILEGVGAGHPAVSSFASCNIWIEAPQSLRLDRVVARDGESVRVHMAQWQQRESQYFDAHQVLQSANFQFVG</sequence>
<name>A0A6J5ZRG3_9ZZZZ</name>
<reference evidence="1" key="1">
    <citation type="submission" date="2020-05" db="EMBL/GenBank/DDBJ databases">
        <authorList>
            <person name="Chiriac C."/>
            <person name="Salcher M."/>
            <person name="Ghai R."/>
            <person name="Kavagutti S V."/>
        </authorList>
    </citation>
    <scope>NUCLEOTIDE SEQUENCE</scope>
</reference>